<dbReference type="Pfam" id="PF07589">
    <property type="entry name" value="PEP-CTERM"/>
    <property type="match status" value="1"/>
</dbReference>
<protein>
    <submittedName>
        <fullName evidence="3">PEP-CTERM sorting domain-containing protein</fullName>
    </submittedName>
</protein>
<keyword evidence="4" id="KW-1185">Reference proteome</keyword>
<proteinExistence type="predicted"/>
<comment type="caution">
    <text evidence="3">The sequence shown here is derived from an EMBL/GenBank/DDBJ whole genome shotgun (WGS) entry which is preliminary data.</text>
</comment>
<organism evidence="3 4">
    <name type="scientific">Roseibacillus ishigakijimensis</name>
    <dbReference type="NCBI Taxonomy" id="454146"/>
    <lineage>
        <taxon>Bacteria</taxon>
        <taxon>Pseudomonadati</taxon>
        <taxon>Verrucomicrobiota</taxon>
        <taxon>Verrucomicrobiia</taxon>
        <taxon>Verrucomicrobiales</taxon>
        <taxon>Verrucomicrobiaceae</taxon>
        <taxon>Roseibacillus</taxon>
    </lineage>
</organism>
<sequence>MKQEALTLTLVAAMATTASAAISWNFGYISNTSNGTTNDTLGTGFLDSSNVLYAENFGGDALTFDGINFAAGTFSYGGVFTGFHDLEDSPLSATGTFGGNSDTSRTITIGAGQDLNVTLVDGQQYKVQLIVMDGRSGQSGREIYIDNNLTDHAVGSSGNWGETLLAVGTFTANGGSESFTTHLRNNGSDRPDGQVNAIVISQIPEPSSALLLALGGLALTTRRNRA</sequence>
<evidence type="ECO:0000313" key="4">
    <source>
        <dbReference type="Proteomes" id="UP000604083"/>
    </source>
</evidence>
<reference evidence="3" key="1">
    <citation type="submission" date="2021-01" db="EMBL/GenBank/DDBJ databases">
        <title>Modified the classification status of verrucomicrobia.</title>
        <authorList>
            <person name="Feng X."/>
        </authorList>
    </citation>
    <scope>NUCLEOTIDE SEQUENCE</scope>
    <source>
        <strain evidence="3">KCTC 12986</strain>
    </source>
</reference>
<accession>A0A934VK29</accession>
<dbReference type="Proteomes" id="UP000604083">
    <property type="component" value="Unassembled WGS sequence"/>
</dbReference>
<dbReference type="AlphaFoldDB" id="A0A934VK29"/>
<keyword evidence="1" id="KW-0732">Signal</keyword>
<feature type="chain" id="PRO_5037849397" evidence="1">
    <location>
        <begin position="21"/>
        <end position="226"/>
    </location>
</feature>
<evidence type="ECO:0000256" key="1">
    <source>
        <dbReference type="SAM" id="SignalP"/>
    </source>
</evidence>
<dbReference type="EMBL" id="JAENIO010000006">
    <property type="protein sequence ID" value="MBK1833224.1"/>
    <property type="molecule type" value="Genomic_DNA"/>
</dbReference>
<feature type="domain" description="Ice-binding protein C-terminal" evidence="2">
    <location>
        <begin position="202"/>
        <end position="223"/>
    </location>
</feature>
<dbReference type="RefSeq" id="WP_200390658.1">
    <property type="nucleotide sequence ID" value="NZ_JAENIO010000006.1"/>
</dbReference>
<name>A0A934VK29_9BACT</name>
<gene>
    <name evidence="3" type="ORF">JIN78_04055</name>
</gene>
<dbReference type="InterPro" id="IPR013424">
    <property type="entry name" value="Ice-binding_C"/>
</dbReference>
<evidence type="ECO:0000259" key="2">
    <source>
        <dbReference type="Pfam" id="PF07589"/>
    </source>
</evidence>
<evidence type="ECO:0000313" key="3">
    <source>
        <dbReference type="EMBL" id="MBK1833224.1"/>
    </source>
</evidence>
<feature type="signal peptide" evidence="1">
    <location>
        <begin position="1"/>
        <end position="20"/>
    </location>
</feature>
<dbReference type="NCBIfam" id="TIGR02595">
    <property type="entry name" value="PEP_CTERM"/>
    <property type="match status" value="1"/>
</dbReference>